<accession>A0ACB9CHT6</accession>
<name>A0ACB9CHT6_ARCLA</name>
<organism evidence="1 2">
    <name type="scientific">Arctium lappa</name>
    <name type="common">Greater burdock</name>
    <name type="synonym">Lappa major</name>
    <dbReference type="NCBI Taxonomy" id="4217"/>
    <lineage>
        <taxon>Eukaryota</taxon>
        <taxon>Viridiplantae</taxon>
        <taxon>Streptophyta</taxon>
        <taxon>Embryophyta</taxon>
        <taxon>Tracheophyta</taxon>
        <taxon>Spermatophyta</taxon>
        <taxon>Magnoliopsida</taxon>
        <taxon>eudicotyledons</taxon>
        <taxon>Gunneridae</taxon>
        <taxon>Pentapetalae</taxon>
        <taxon>asterids</taxon>
        <taxon>campanulids</taxon>
        <taxon>Asterales</taxon>
        <taxon>Asteraceae</taxon>
        <taxon>Carduoideae</taxon>
        <taxon>Cardueae</taxon>
        <taxon>Arctiinae</taxon>
        <taxon>Arctium</taxon>
    </lineage>
</organism>
<dbReference type="Proteomes" id="UP001055879">
    <property type="component" value="Linkage Group LG04"/>
</dbReference>
<comment type="caution">
    <text evidence="1">The sequence shown here is derived from an EMBL/GenBank/DDBJ whole genome shotgun (WGS) entry which is preliminary data.</text>
</comment>
<proteinExistence type="predicted"/>
<sequence length="84" mass="9118">MEFDVENSNLQRVGIDNVVFGVGIDSVVFGVGMDSGVSDSNLQPGPSTSFANGNHLEDSQPDEFLKILNMLETHLLENLQDGCY</sequence>
<keyword evidence="2" id="KW-1185">Reference proteome</keyword>
<protein>
    <submittedName>
        <fullName evidence="1">Uncharacterized protein</fullName>
    </submittedName>
</protein>
<evidence type="ECO:0000313" key="2">
    <source>
        <dbReference type="Proteomes" id="UP001055879"/>
    </source>
</evidence>
<dbReference type="EMBL" id="CM042050">
    <property type="protein sequence ID" value="KAI3733825.1"/>
    <property type="molecule type" value="Genomic_DNA"/>
</dbReference>
<gene>
    <name evidence="1" type="ORF">L6452_13282</name>
</gene>
<evidence type="ECO:0000313" key="1">
    <source>
        <dbReference type="EMBL" id="KAI3733825.1"/>
    </source>
</evidence>
<reference evidence="1 2" key="2">
    <citation type="journal article" date="2022" name="Mol. Ecol. Resour.">
        <title>The genomes of chicory, endive, great burdock and yacon provide insights into Asteraceae paleo-polyploidization history and plant inulin production.</title>
        <authorList>
            <person name="Fan W."/>
            <person name="Wang S."/>
            <person name="Wang H."/>
            <person name="Wang A."/>
            <person name="Jiang F."/>
            <person name="Liu H."/>
            <person name="Zhao H."/>
            <person name="Xu D."/>
            <person name="Zhang Y."/>
        </authorList>
    </citation>
    <scope>NUCLEOTIDE SEQUENCE [LARGE SCALE GENOMIC DNA]</scope>
    <source>
        <strain evidence="2">cv. Niubang</strain>
    </source>
</reference>
<reference evidence="2" key="1">
    <citation type="journal article" date="2022" name="Mol. Ecol. Resour.">
        <title>The genomes of chicory, endive, great burdock and yacon provide insights into Asteraceae palaeo-polyploidization history and plant inulin production.</title>
        <authorList>
            <person name="Fan W."/>
            <person name="Wang S."/>
            <person name="Wang H."/>
            <person name="Wang A."/>
            <person name="Jiang F."/>
            <person name="Liu H."/>
            <person name="Zhao H."/>
            <person name="Xu D."/>
            <person name="Zhang Y."/>
        </authorList>
    </citation>
    <scope>NUCLEOTIDE SEQUENCE [LARGE SCALE GENOMIC DNA]</scope>
    <source>
        <strain evidence="2">cv. Niubang</strain>
    </source>
</reference>